<accession>A0A1M3T0K6</accession>
<keyword evidence="1" id="KW-1133">Transmembrane helix</keyword>
<protein>
    <submittedName>
        <fullName evidence="2">Uncharacterized protein</fullName>
    </submittedName>
</protein>
<keyword evidence="1" id="KW-0812">Transmembrane</keyword>
<sequence length="159" mass="18099">MRSVQQVEFMYRHDTIKAWLGLRPFYTEKLLGCVHTRRIIRFTEGILSDLLLLMVCFVYVPLLISLFLAGPVAWYPMRDGVQVTDAPGCYLQALLSNYKDVLTLLEASEHMEDVVLTKAVVSVIVILGTGQTELFRQVISPSQIQHKASYRDNEAHATR</sequence>
<gene>
    <name evidence="2" type="ORF">ASPFODRAFT_212780</name>
</gene>
<dbReference type="EMBL" id="KV878257">
    <property type="protein sequence ID" value="OJZ80265.1"/>
    <property type="molecule type" value="Genomic_DNA"/>
</dbReference>
<keyword evidence="1" id="KW-0472">Membrane</keyword>
<evidence type="ECO:0000256" key="1">
    <source>
        <dbReference type="SAM" id="Phobius"/>
    </source>
</evidence>
<feature type="transmembrane region" description="Helical" evidence="1">
    <location>
        <begin position="50"/>
        <end position="75"/>
    </location>
</feature>
<reference evidence="3" key="1">
    <citation type="journal article" date="2017" name="Genome Biol.">
        <title>Comparative genomics reveals high biological diversity and specific adaptations in the industrially and medically important fungal genus Aspergillus.</title>
        <authorList>
            <person name="de Vries R.P."/>
            <person name="Riley R."/>
            <person name="Wiebenga A."/>
            <person name="Aguilar-Osorio G."/>
            <person name="Amillis S."/>
            <person name="Uchima C.A."/>
            <person name="Anderluh G."/>
            <person name="Asadollahi M."/>
            <person name="Askin M."/>
            <person name="Barry K."/>
            <person name="Battaglia E."/>
            <person name="Bayram O."/>
            <person name="Benocci T."/>
            <person name="Braus-Stromeyer S.A."/>
            <person name="Caldana C."/>
            <person name="Canovas D."/>
            <person name="Cerqueira G.C."/>
            <person name="Chen F."/>
            <person name="Chen W."/>
            <person name="Choi C."/>
            <person name="Clum A."/>
            <person name="Dos Santos R.A."/>
            <person name="Damasio A.R."/>
            <person name="Diallinas G."/>
            <person name="Emri T."/>
            <person name="Fekete E."/>
            <person name="Flipphi M."/>
            <person name="Freyberg S."/>
            <person name="Gallo A."/>
            <person name="Gournas C."/>
            <person name="Habgood R."/>
            <person name="Hainaut M."/>
            <person name="Harispe M.L."/>
            <person name="Henrissat B."/>
            <person name="Hilden K.S."/>
            <person name="Hope R."/>
            <person name="Hossain A."/>
            <person name="Karabika E."/>
            <person name="Karaffa L."/>
            <person name="Karanyi Z."/>
            <person name="Krasevec N."/>
            <person name="Kuo A."/>
            <person name="Kusch H."/>
            <person name="LaButti K."/>
            <person name="Lagendijk E.L."/>
            <person name="Lapidus A."/>
            <person name="Levasseur A."/>
            <person name="Lindquist E."/>
            <person name="Lipzen A."/>
            <person name="Logrieco A.F."/>
            <person name="MacCabe A."/>
            <person name="Maekelae M.R."/>
            <person name="Malavazi I."/>
            <person name="Melin P."/>
            <person name="Meyer V."/>
            <person name="Mielnichuk N."/>
            <person name="Miskei M."/>
            <person name="Molnar A.P."/>
            <person name="Mule G."/>
            <person name="Ngan C.Y."/>
            <person name="Orejas M."/>
            <person name="Orosz E."/>
            <person name="Ouedraogo J.P."/>
            <person name="Overkamp K.M."/>
            <person name="Park H.-S."/>
            <person name="Perrone G."/>
            <person name="Piumi F."/>
            <person name="Punt P.J."/>
            <person name="Ram A.F."/>
            <person name="Ramon A."/>
            <person name="Rauscher S."/>
            <person name="Record E."/>
            <person name="Riano-Pachon D.M."/>
            <person name="Robert V."/>
            <person name="Roehrig J."/>
            <person name="Ruller R."/>
            <person name="Salamov A."/>
            <person name="Salih N.S."/>
            <person name="Samson R.A."/>
            <person name="Sandor E."/>
            <person name="Sanguinetti M."/>
            <person name="Schuetze T."/>
            <person name="Sepcic K."/>
            <person name="Shelest E."/>
            <person name="Sherlock G."/>
            <person name="Sophianopoulou V."/>
            <person name="Squina F.M."/>
            <person name="Sun H."/>
            <person name="Susca A."/>
            <person name="Todd R.B."/>
            <person name="Tsang A."/>
            <person name="Unkles S.E."/>
            <person name="van de Wiele N."/>
            <person name="van Rossen-Uffink D."/>
            <person name="Oliveira J.V."/>
            <person name="Vesth T.C."/>
            <person name="Visser J."/>
            <person name="Yu J.-H."/>
            <person name="Zhou M."/>
            <person name="Andersen M.R."/>
            <person name="Archer D.B."/>
            <person name="Baker S.E."/>
            <person name="Benoit I."/>
            <person name="Brakhage A.A."/>
            <person name="Braus G.H."/>
            <person name="Fischer R."/>
            <person name="Frisvad J.C."/>
            <person name="Goldman G.H."/>
            <person name="Houbraken J."/>
            <person name="Oakley B."/>
            <person name="Pocsi I."/>
            <person name="Scazzocchio C."/>
            <person name="Seiboth B."/>
            <person name="vanKuyk P.A."/>
            <person name="Wortman J."/>
            <person name="Dyer P.S."/>
            <person name="Grigoriev I.V."/>
        </authorList>
    </citation>
    <scope>NUCLEOTIDE SEQUENCE [LARGE SCALE GENOMIC DNA]</scope>
    <source>
        <strain evidence="3">CBS 106.47</strain>
    </source>
</reference>
<name>A0A1M3T0K6_ASPLC</name>
<dbReference type="Proteomes" id="UP000184063">
    <property type="component" value="Unassembled WGS sequence"/>
</dbReference>
<evidence type="ECO:0000313" key="2">
    <source>
        <dbReference type="EMBL" id="OJZ80265.1"/>
    </source>
</evidence>
<dbReference type="AlphaFoldDB" id="A0A1M3T0K6"/>
<organism evidence="2 3">
    <name type="scientific">Aspergillus luchuensis (strain CBS 106.47)</name>
    <dbReference type="NCBI Taxonomy" id="1137211"/>
    <lineage>
        <taxon>Eukaryota</taxon>
        <taxon>Fungi</taxon>
        <taxon>Dikarya</taxon>
        <taxon>Ascomycota</taxon>
        <taxon>Pezizomycotina</taxon>
        <taxon>Eurotiomycetes</taxon>
        <taxon>Eurotiomycetidae</taxon>
        <taxon>Eurotiales</taxon>
        <taxon>Aspergillaceae</taxon>
        <taxon>Aspergillus</taxon>
        <taxon>Aspergillus subgen. Circumdati</taxon>
    </lineage>
</organism>
<evidence type="ECO:0000313" key="3">
    <source>
        <dbReference type="Proteomes" id="UP000184063"/>
    </source>
</evidence>
<proteinExistence type="predicted"/>
<dbReference type="VEuPathDB" id="FungiDB:ASPFODRAFT_212780"/>